<dbReference type="STRING" id="69395.AQ619_17840"/>
<dbReference type="GO" id="GO:0003677">
    <property type="term" value="F:DNA binding"/>
    <property type="evidence" value="ECO:0007669"/>
    <property type="project" value="UniProtKB-KW"/>
</dbReference>
<dbReference type="PANTHER" id="PTHR33375:SF1">
    <property type="entry name" value="CHROMOSOME-PARTITIONING PROTEIN PARB-RELATED"/>
    <property type="match status" value="1"/>
</dbReference>
<evidence type="ECO:0000256" key="5">
    <source>
        <dbReference type="ARBA" id="ARBA00072078"/>
    </source>
</evidence>
<dbReference type="NCBIfam" id="TIGR00180">
    <property type="entry name" value="parB_part"/>
    <property type="match status" value="1"/>
</dbReference>
<dbReference type="SUPFAM" id="SSF110849">
    <property type="entry name" value="ParB/Sulfiredoxin"/>
    <property type="match status" value="1"/>
</dbReference>
<dbReference type="Pfam" id="PF23552">
    <property type="entry name" value="ParB_C"/>
    <property type="match status" value="1"/>
</dbReference>
<evidence type="ECO:0000256" key="3">
    <source>
        <dbReference type="ARBA" id="ARBA00023125"/>
    </source>
</evidence>
<evidence type="ECO:0000313" key="9">
    <source>
        <dbReference type="Proteomes" id="UP000056905"/>
    </source>
</evidence>
<dbReference type="InterPro" id="IPR041468">
    <property type="entry name" value="HTH_ParB/Spo0J"/>
</dbReference>
<dbReference type="InterPro" id="IPR057240">
    <property type="entry name" value="ParB_dimer_C"/>
</dbReference>
<comment type="similarity">
    <text evidence="1">Belongs to the ParB family.</text>
</comment>
<evidence type="ECO:0000259" key="7">
    <source>
        <dbReference type="SMART" id="SM00470"/>
    </source>
</evidence>
<comment type="function">
    <text evidence="4">Involved in chromosome partition. Localize to both poles of the predivisional cell following completion of DNA replication. Binds to the DNA origin of replication.</text>
</comment>
<dbReference type="EMBL" id="CP013002">
    <property type="protein sequence ID" value="ALL15073.1"/>
    <property type="molecule type" value="Genomic_DNA"/>
</dbReference>
<name>A0A0P0P3R6_9CAUL</name>
<dbReference type="GO" id="GO:0045881">
    <property type="term" value="P:positive regulation of sporulation resulting in formation of a cellular spore"/>
    <property type="evidence" value="ECO:0007669"/>
    <property type="project" value="TreeGrafter"/>
</dbReference>
<dbReference type="Gene3D" id="3.90.1530.30">
    <property type="match status" value="1"/>
</dbReference>
<keyword evidence="2" id="KW-0159">Chromosome partition</keyword>
<dbReference type="InterPro" id="IPR036086">
    <property type="entry name" value="ParB/Sulfiredoxin_sf"/>
</dbReference>
<feature type="region of interest" description="Disordered" evidence="6">
    <location>
        <begin position="230"/>
        <end position="258"/>
    </location>
</feature>
<evidence type="ECO:0000256" key="4">
    <source>
        <dbReference type="ARBA" id="ARBA00025472"/>
    </source>
</evidence>
<evidence type="ECO:0000256" key="1">
    <source>
        <dbReference type="ARBA" id="ARBA00006295"/>
    </source>
</evidence>
<dbReference type="InterPro" id="IPR004437">
    <property type="entry name" value="ParB/RepB/Spo0J"/>
</dbReference>
<dbReference type="Proteomes" id="UP000056905">
    <property type="component" value="Chromosome"/>
</dbReference>
<sequence>MESVVVGEPGMAEGRRGLGRGLSALLGEVEAAPAQAPGERLGGANEAPIELLRRNPDQPRRTFREDDLVELSNSIREKGILQPILVRPAPGADGEYQIVAGERRWRAAQRAGLKTVPILVRDLDDLAVLEIGIIENVQRSDLNILEEALSYRVLMDKFDRTQDNIAQTIGKSRSHVANTLRLLALPDEVQAHLVSGELSAGHARAIAAAEDPAALAREIIERGLSVRDTEALARKSPGGGSSKSKGGRPAKVKDTDTQALEHDLSSVLGLTVVIDHRDGAGQLTVSYATLEQLDDLCNRLTRGV</sequence>
<keyword evidence="9" id="KW-1185">Reference proteome</keyword>
<gene>
    <name evidence="8" type="ORF">AQ619_17840</name>
</gene>
<dbReference type="Pfam" id="PF17762">
    <property type="entry name" value="HTH_ParB"/>
    <property type="match status" value="1"/>
</dbReference>
<dbReference type="CDD" id="cd16393">
    <property type="entry name" value="SPO0J_N"/>
    <property type="match status" value="1"/>
</dbReference>
<dbReference type="OrthoDB" id="9802051at2"/>
<reference evidence="8 9" key="1">
    <citation type="submission" date="2015-10" db="EMBL/GenBank/DDBJ databases">
        <title>Conservation of the essential genome among Caulobacter and Brevundimonas species.</title>
        <authorList>
            <person name="Scott D."/>
            <person name="Ely B."/>
        </authorList>
    </citation>
    <scope>NUCLEOTIDE SEQUENCE [LARGE SCALE GENOMIC DNA]</scope>
    <source>
        <strain evidence="8 9">CB4</strain>
    </source>
</reference>
<dbReference type="KEGG" id="chq:AQ619_17840"/>
<dbReference type="Pfam" id="PF02195">
    <property type="entry name" value="ParB_N"/>
    <property type="match status" value="1"/>
</dbReference>
<dbReference type="GO" id="GO:0007059">
    <property type="term" value="P:chromosome segregation"/>
    <property type="evidence" value="ECO:0007669"/>
    <property type="project" value="UniProtKB-KW"/>
</dbReference>
<dbReference type="RefSeq" id="WP_062150902.1">
    <property type="nucleotide sequence ID" value="NZ_CP013002.1"/>
</dbReference>
<dbReference type="FunFam" id="3.90.1530.30:FF:000001">
    <property type="entry name" value="Chromosome partitioning protein ParB"/>
    <property type="match status" value="1"/>
</dbReference>
<protein>
    <recommendedName>
        <fullName evidence="5">Chromosome-partitioning protein ParB</fullName>
    </recommendedName>
</protein>
<dbReference type="FunFam" id="1.10.10.2830:FF:000001">
    <property type="entry name" value="Chromosome partitioning protein ParB"/>
    <property type="match status" value="1"/>
</dbReference>
<dbReference type="PANTHER" id="PTHR33375">
    <property type="entry name" value="CHROMOSOME-PARTITIONING PROTEIN PARB-RELATED"/>
    <property type="match status" value="1"/>
</dbReference>
<accession>A0A0P0P3R6</accession>
<proteinExistence type="inferred from homology"/>
<evidence type="ECO:0000256" key="6">
    <source>
        <dbReference type="SAM" id="MobiDB-lite"/>
    </source>
</evidence>
<feature type="domain" description="ParB-like N-terminal" evidence="7">
    <location>
        <begin position="45"/>
        <end position="137"/>
    </location>
</feature>
<evidence type="ECO:0000313" key="8">
    <source>
        <dbReference type="EMBL" id="ALL15073.1"/>
    </source>
</evidence>
<dbReference type="InterPro" id="IPR050336">
    <property type="entry name" value="Chromosome_partition/occlusion"/>
</dbReference>
<dbReference type="SMART" id="SM00470">
    <property type="entry name" value="ParB"/>
    <property type="match status" value="1"/>
</dbReference>
<evidence type="ECO:0000256" key="2">
    <source>
        <dbReference type="ARBA" id="ARBA00022829"/>
    </source>
</evidence>
<keyword evidence="3" id="KW-0238">DNA-binding</keyword>
<dbReference type="InterPro" id="IPR003115">
    <property type="entry name" value="ParB_N"/>
</dbReference>
<dbReference type="AlphaFoldDB" id="A0A0P0P3R6"/>
<dbReference type="GO" id="GO:0005694">
    <property type="term" value="C:chromosome"/>
    <property type="evidence" value="ECO:0007669"/>
    <property type="project" value="TreeGrafter"/>
</dbReference>
<dbReference type="Gene3D" id="1.10.10.2830">
    <property type="match status" value="1"/>
</dbReference>
<organism evidence="8 9">
    <name type="scientific">Caulobacter henricii</name>
    <dbReference type="NCBI Taxonomy" id="69395"/>
    <lineage>
        <taxon>Bacteria</taxon>
        <taxon>Pseudomonadati</taxon>
        <taxon>Pseudomonadota</taxon>
        <taxon>Alphaproteobacteria</taxon>
        <taxon>Caulobacterales</taxon>
        <taxon>Caulobacteraceae</taxon>
        <taxon>Caulobacter</taxon>
    </lineage>
</organism>